<dbReference type="Gene3D" id="3.30.70.1520">
    <property type="entry name" value="Heterotetrameric sarcosine oxidase"/>
    <property type="match status" value="1"/>
</dbReference>
<dbReference type="SUPFAM" id="SSF103025">
    <property type="entry name" value="Folate-binding domain"/>
    <property type="match status" value="1"/>
</dbReference>
<evidence type="ECO:0000313" key="2">
    <source>
        <dbReference type="Proteomes" id="UP000541109"/>
    </source>
</evidence>
<organism evidence="1 2">
    <name type="scientific">Stappia albiluteola</name>
    <dbReference type="NCBI Taxonomy" id="2758565"/>
    <lineage>
        <taxon>Bacteria</taxon>
        <taxon>Pseudomonadati</taxon>
        <taxon>Pseudomonadota</taxon>
        <taxon>Alphaproteobacteria</taxon>
        <taxon>Hyphomicrobiales</taxon>
        <taxon>Stappiaceae</taxon>
        <taxon>Stappia</taxon>
    </lineage>
</organism>
<evidence type="ECO:0000313" key="1">
    <source>
        <dbReference type="EMBL" id="MBA5776878.1"/>
    </source>
</evidence>
<reference evidence="1 2" key="1">
    <citation type="submission" date="2020-07" db="EMBL/GenBank/DDBJ databases">
        <title>Stappia sp., F7233, whole genome shotgun sequencing project.</title>
        <authorList>
            <person name="Jiang S."/>
            <person name="Liu Z.W."/>
            <person name="Du Z.J."/>
        </authorList>
    </citation>
    <scope>NUCLEOTIDE SEQUENCE [LARGE SCALE GENOMIC DNA]</scope>
    <source>
        <strain evidence="1 2">F7233</strain>
    </source>
</reference>
<dbReference type="Proteomes" id="UP000541109">
    <property type="component" value="Unassembled WGS sequence"/>
</dbReference>
<comment type="caution">
    <text evidence="1">The sequence shown here is derived from an EMBL/GenBank/DDBJ whole genome shotgun (WGS) entry which is preliminary data.</text>
</comment>
<dbReference type="InterPro" id="IPR027266">
    <property type="entry name" value="TrmE/GcvT-like"/>
</dbReference>
<proteinExistence type="predicted"/>
<sequence>MSEIAIHQANGAAPVVSARGAKVNLAAPLARFSFRGPEAACVKAGPAFRTGLPTTPLSSSHTQTRAALWLGPDEWLLLAADGSAGQIFGVIEAALGDTPHALVDVSERNTALIVSGPRAAWLLNSQLFLDLDDTVFHVGMATRTLFAKAEIVLWRTGKDQFVIECWRSFLPYVAGLLAEVARELEVA</sequence>
<gene>
    <name evidence="1" type="ORF">H2509_07015</name>
</gene>
<accession>A0A839ACY6</accession>
<protein>
    <submittedName>
        <fullName evidence="1">Sarcosine oxidase subunit gamma</fullName>
    </submittedName>
</protein>
<dbReference type="Pfam" id="PF04268">
    <property type="entry name" value="SoxG"/>
    <property type="match status" value="1"/>
</dbReference>
<name>A0A839ACY6_9HYPH</name>
<dbReference type="RefSeq" id="WP_182163648.1">
    <property type="nucleotide sequence ID" value="NZ_JACFXV010000043.1"/>
</dbReference>
<dbReference type="EMBL" id="JACFXV010000043">
    <property type="protein sequence ID" value="MBA5776878.1"/>
    <property type="molecule type" value="Genomic_DNA"/>
</dbReference>
<dbReference type="Gene3D" id="3.30.1360.120">
    <property type="entry name" value="Probable tRNA modification gtpase trme, domain 1"/>
    <property type="match status" value="1"/>
</dbReference>
<dbReference type="InterPro" id="IPR007375">
    <property type="entry name" value="SoxG"/>
</dbReference>
<dbReference type="AlphaFoldDB" id="A0A839ACY6"/>
<keyword evidence="2" id="KW-1185">Reference proteome</keyword>